<dbReference type="InterPro" id="IPR003778">
    <property type="entry name" value="CT_A_B"/>
</dbReference>
<evidence type="ECO:0000259" key="4">
    <source>
        <dbReference type="SMART" id="SM00797"/>
    </source>
</evidence>
<dbReference type="Proteomes" id="UP001501285">
    <property type="component" value="Unassembled WGS sequence"/>
</dbReference>
<dbReference type="SMART" id="SM00797">
    <property type="entry name" value="AHS2"/>
    <property type="match status" value="1"/>
</dbReference>
<feature type="domain" description="Carboxyltransferase" evidence="4">
    <location>
        <begin position="23"/>
        <end position="302"/>
    </location>
</feature>
<dbReference type="EMBL" id="BAAANB010000021">
    <property type="protein sequence ID" value="GAA2037808.1"/>
    <property type="molecule type" value="Genomic_DNA"/>
</dbReference>
<gene>
    <name evidence="5" type="ORF">GCM10009740_32250</name>
</gene>
<accession>A0ABN2UHM5</accession>
<evidence type="ECO:0000256" key="2">
    <source>
        <dbReference type="ARBA" id="ARBA00022801"/>
    </source>
</evidence>
<dbReference type="PANTHER" id="PTHR43309:SF3">
    <property type="entry name" value="5-OXOPROLINASE SUBUNIT C"/>
    <property type="match status" value="1"/>
</dbReference>
<protein>
    <submittedName>
        <fullName evidence="5">Biotin-dependent carboxyltransferase family protein</fullName>
    </submittedName>
</protein>
<dbReference type="Gene3D" id="2.40.100.10">
    <property type="entry name" value="Cyclophilin-like"/>
    <property type="match status" value="1"/>
</dbReference>
<dbReference type="SUPFAM" id="SSF50891">
    <property type="entry name" value="Cyclophilin-like"/>
    <property type="match status" value="1"/>
</dbReference>
<dbReference type="NCBIfam" id="TIGR00724">
    <property type="entry name" value="urea_amlyse_rel"/>
    <property type="match status" value="1"/>
</dbReference>
<proteinExistence type="predicted"/>
<dbReference type="Pfam" id="PF02626">
    <property type="entry name" value="CT_A_B"/>
    <property type="match status" value="1"/>
</dbReference>
<evidence type="ECO:0000313" key="5">
    <source>
        <dbReference type="EMBL" id="GAA2037808.1"/>
    </source>
</evidence>
<keyword evidence="6" id="KW-1185">Reference proteome</keyword>
<reference evidence="6" key="1">
    <citation type="journal article" date="2019" name="Int. J. Syst. Evol. Microbiol.">
        <title>The Global Catalogue of Microorganisms (GCM) 10K type strain sequencing project: providing services to taxonomists for standard genome sequencing and annotation.</title>
        <authorList>
            <consortium name="The Broad Institute Genomics Platform"/>
            <consortium name="The Broad Institute Genome Sequencing Center for Infectious Disease"/>
            <person name="Wu L."/>
            <person name="Ma J."/>
        </authorList>
    </citation>
    <scope>NUCLEOTIDE SEQUENCE [LARGE SCALE GENOMIC DNA]</scope>
    <source>
        <strain evidence="6">JCM 14283</strain>
    </source>
</reference>
<dbReference type="InterPro" id="IPR052708">
    <property type="entry name" value="PxpC"/>
</dbReference>
<evidence type="ECO:0000256" key="3">
    <source>
        <dbReference type="ARBA" id="ARBA00022840"/>
    </source>
</evidence>
<comment type="caution">
    <text evidence="5">The sequence shown here is derived from an EMBL/GenBank/DDBJ whole genome shotgun (WGS) entry which is preliminary data.</text>
</comment>
<keyword evidence="2" id="KW-0378">Hydrolase</keyword>
<dbReference type="InterPro" id="IPR029000">
    <property type="entry name" value="Cyclophilin-like_dom_sf"/>
</dbReference>
<organism evidence="5 6">
    <name type="scientific">Terrabacter terrae</name>
    <dbReference type="NCBI Taxonomy" id="318434"/>
    <lineage>
        <taxon>Bacteria</taxon>
        <taxon>Bacillati</taxon>
        <taxon>Actinomycetota</taxon>
        <taxon>Actinomycetes</taxon>
        <taxon>Micrococcales</taxon>
        <taxon>Intrasporangiaceae</taxon>
        <taxon>Terrabacter</taxon>
    </lineage>
</organism>
<keyword evidence="3" id="KW-0067">ATP-binding</keyword>
<name>A0ABN2UHM5_9MICO</name>
<keyword evidence="1" id="KW-0547">Nucleotide-binding</keyword>
<evidence type="ECO:0000313" key="6">
    <source>
        <dbReference type="Proteomes" id="UP001501285"/>
    </source>
</evidence>
<sequence>MIEVLRSGLLTTVQDLGRPGLAHLGVGRSGAADRPSLRLANRLVGNAEGDAALEITFGGLAVRFERATTVALAGAPCAVEVDGRCRDMHAPVAVAAGQTLEVGMPSRGVRTYLAVRGGLAVTPILGARSTDLLAHLGPQRLREGDRLTFGSAVGQIPGVDVAPVAALPVTPVLRVSPGPRADWFTADALDTLRTSRFEVTGYSDRVGVRLSGPVLRRSRTEELPSEGLVEGAVQVPPDGQPVIFLADHPVTGGYPVIAVVHPHDLPLVAQARPGQQVRFTLEPDLLQPGLAPHVDRSARTPAPTLVAWPAM</sequence>
<dbReference type="PANTHER" id="PTHR43309">
    <property type="entry name" value="5-OXOPROLINASE SUBUNIT C"/>
    <property type="match status" value="1"/>
</dbReference>
<evidence type="ECO:0000256" key="1">
    <source>
        <dbReference type="ARBA" id="ARBA00022741"/>
    </source>
</evidence>
<dbReference type="RefSeq" id="WP_343993171.1">
    <property type="nucleotide sequence ID" value="NZ_BAAANB010000021.1"/>
</dbReference>